<dbReference type="EMBL" id="JBFOLK010000011">
    <property type="protein sequence ID" value="KAL2475131.1"/>
    <property type="molecule type" value="Genomic_DNA"/>
</dbReference>
<reference evidence="2" key="1">
    <citation type="submission" date="2024-07" db="EMBL/GenBank/DDBJ databases">
        <title>Two chromosome-level genome assemblies of Korean endemic species Abeliophyllum distichum and Forsythia ovata (Oleaceae).</title>
        <authorList>
            <person name="Jang H."/>
        </authorList>
    </citation>
    <scope>NUCLEOTIDE SEQUENCE [LARGE SCALE GENOMIC DNA]</scope>
</reference>
<comment type="caution">
    <text evidence="1">The sequence shown here is derived from an EMBL/GenBank/DDBJ whole genome shotgun (WGS) entry which is preliminary data.</text>
</comment>
<dbReference type="Proteomes" id="UP001604336">
    <property type="component" value="Unassembled WGS sequence"/>
</dbReference>
<evidence type="ECO:0000313" key="2">
    <source>
        <dbReference type="Proteomes" id="UP001604336"/>
    </source>
</evidence>
<organism evidence="1 2">
    <name type="scientific">Abeliophyllum distichum</name>
    <dbReference type="NCBI Taxonomy" id="126358"/>
    <lineage>
        <taxon>Eukaryota</taxon>
        <taxon>Viridiplantae</taxon>
        <taxon>Streptophyta</taxon>
        <taxon>Embryophyta</taxon>
        <taxon>Tracheophyta</taxon>
        <taxon>Spermatophyta</taxon>
        <taxon>Magnoliopsida</taxon>
        <taxon>eudicotyledons</taxon>
        <taxon>Gunneridae</taxon>
        <taxon>Pentapetalae</taxon>
        <taxon>asterids</taxon>
        <taxon>lamiids</taxon>
        <taxon>Lamiales</taxon>
        <taxon>Oleaceae</taxon>
        <taxon>Forsythieae</taxon>
        <taxon>Abeliophyllum</taxon>
    </lineage>
</organism>
<gene>
    <name evidence="1" type="ORF">Adt_35867</name>
</gene>
<evidence type="ECO:0000313" key="1">
    <source>
        <dbReference type="EMBL" id="KAL2475131.1"/>
    </source>
</evidence>
<keyword evidence="2" id="KW-1185">Reference proteome</keyword>
<accession>A0ABD1QFY9</accession>
<protein>
    <submittedName>
        <fullName evidence="1">Uncharacterized protein</fullName>
    </submittedName>
</protein>
<dbReference type="AlphaFoldDB" id="A0ABD1QFY9"/>
<sequence>MLGLHLDQDGVFLLARVDLEKPGKSSSPIGRRVHTRRLIKEGHHLPKALTPNSKATYPLDLHRDLGTSLPRALENLKAGSSFTFTSHLSFQLNTRPSRRFLPEPCAQPPF</sequence>
<proteinExistence type="predicted"/>
<name>A0ABD1QFY9_9LAMI</name>